<evidence type="ECO:0000313" key="3">
    <source>
        <dbReference type="Proteomes" id="UP000485058"/>
    </source>
</evidence>
<gene>
    <name evidence="2" type="ORF">HaLaN_19583</name>
</gene>
<feature type="region of interest" description="Disordered" evidence="1">
    <location>
        <begin position="60"/>
        <end position="85"/>
    </location>
</feature>
<evidence type="ECO:0008006" key="4">
    <source>
        <dbReference type="Google" id="ProtNLM"/>
    </source>
</evidence>
<evidence type="ECO:0000256" key="1">
    <source>
        <dbReference type="SAM" id="MobiDB-lite"/>
    </source>
</evidence>
<reference evidence="2 3" key="1">
    <citation type="submission" date="2020-02" db="EMBL/GenBank/DDBJ databases">
        <title>Draft genome sequence of Haematococcus lacustris strain NIES-144.</title>
        <authorList>
            <person name="Morimoto D."/>
            <person name="Nakagawa S."/>
            <person name="Yoshida T."/>
            <person name="Sawayama S."/>
        </authorList>
    </citation>
    <scope>NUCLEOTIDE SEQUENCE [LARGE SCALE GENOMIC DNA]</scope>
    <source>
        <strain evidence="2 3">NIES-144</strain>
    </source>
</reference>
<keyword evidence="3" id="KW-1185">Reference proteome</keyword>
<organism evidence="2 3">
    <name type="scientific">Haematococcus lacustris</name>
    <name type="common">Green alga</name>
    <name type="synonym">Haematococcus pluvialis</name>
    <dbReference type="NCBI Taxonomy" id="44745"/>
    <lineage>
        <taxon>Eukaryota</taxon>
        <taxon>Viridiplantae</taxon>
        <taxon>Chlorophyta</taxon>
        <taxon>core chlorophytes</taxon>
        <taxon>Chlorophyceae</taxon>
        <taxon>CS clade</taxon>
        <taxon>Chlamydomonadales</taxon>
        <taxon>Haematococcaceae</taxon>
        <taxon>Haematococcus</taxon>
    </lineage>
</organism>
<proteinExistence type="predicted"/>
<evidence type="ECO:0000313" key="2">
    <source>
        <dbReference type="EMBL" id="GFH22164.1"/>
    </source>
</evidence>
<sequence length="85" mass="9107">MADICDGAGQLPVAALTAIAAQSSWRVVAYLRLTCKRWNIACRSRLHTLSVPDAQALSPEPDGLLQPLHLPAAYKGTPGSKRKDP</sequence>
<dbReference type="EMBL" id="BLLF01001981">
    <property type="protein sequence ID" value="GFH22164.1"/>
    <property type="molecule type" value="Genomic_DNA"/>
</dbReference>
<name>A0A699ZTS8_HAELA</name>
<comment type="caution">
    <text evidence="2">The sequence shown here is derived from an EMBL/GenBank/DDBJ whole genome shotgun (WGS) entry which is preliminary data.</text>
</comment>
<accession>A0A699ZTS8</accession>
<protein>
    <recommendedName>
        <fullName evidence="4">F-box domain-containing protein</fullName>
    </recommendedName>
</protein>
<dbReference type="AlphaFoldDB" id="A0A699ZTS8"/>
<dbReference type="Proteomes" id="UP000485058">
    <property type="component" value="Unassembled WGS sequence"/>
</dbReference>